<reference evidence="2 3" key="1">
    <citation type="submission" date="2016-11" db="EMBL/GenBank/DDBJ databases">
        <title>Trade-off between light-utilization and light-protection in marine flavobacteria.</title>
        <authorList>
            <person name="Kumagai Y."/>
        </authorList>
    </citation>
    <scope>NUCLEOTIDE SEQUENCE [LARGE SCALE GENOMIC DNA]</scope>
    <source>
        <strain evidence="2 3">NBRC 107125</strain>
    </source>
</reference>
<dbReference type="RefSeq" id="WP_085757643.1">
    <property type="nucleotide sequence ID" value="NZ_CP019343.1"/>
</dbReference>
<dbReference type="KEGG" id="osg:BST96_04995"/>
<dbReference type="Proteomes" id="UP000193450">
    <property type="component" value="Chromosome"/>
</dbReference>
<keyword evidence="3" id="KW-1185">Reference proteome</keyword>
<sequence length="97" mass="11318">MLYSINGHKKFQGLSKKEKKRLLWEVVKKTNYGGKMLAVTILSLCVGLVFFVTFFDPINKSEWVAYVAYLLFFSVWYVLYLYVINSSVRKFLDNSDG</sequence>
<evidence type="ECO:0000256" key="1">
    <source>
        <dbReference type="SAM" id="Phobius"/>
    </source>
</evidence>
<dbReference type="AlphaFoldDB" id="A0A1X9NAR9"/>
<evidence type="ECO:0000313" key="3">
    <source>
        <dbReference type="Proteomes" id="UP000193450"/>
    </source>
</evidence>
<keyword evidence="1" id="KW-1133">Transmembrane helix</keyword>
<evidence type="ECO:0000313" key="2">
    <source>
        <dbReference type="EMBL" id="ARN73532.1"/>
    </source>
</evidence>
<keyword evidence="1" id="KW-0472">Membrane</keyword>
<name>A0A1X9NAR9_9GAMM</name>
<organism evidence="2 3">
    <name type="scientific">Oceanicoccus sagamiensis</name>
    <dbReference type="NCBI Taxonomy" id="716816"/>
    <lineage>
        <taxon>Bacteria</taxon>
        <taxon>Pseudomonadati</taxon>
        <taxon>Pseudomonadota</taxon>
        <taxon>Gammaproteobacteria</taxon>
        <taxon>Cellvibrionales</taxon>
        <taxon>Spongiibacteraceae</taxon>
        <taxon>Oceanicoccus</taxon>
    </lineage>
</organism>
<gene>
    <name evidence="2" type="ORF">BST96_04995</name>
</gene>
<protein>
    <submittedName>
        <fullName evidence="2">Uncharacterized protein</fullName>
    </submittedName>
</protein>
<feature type="transmembrane region" description="Helical" evidence="1">
    <location>
        <begin position="37"/>
        <end position="57"/>
    </location>
</feature>
<proteinExistence type="predicted"/>
<accession>A0A1X9NAR9</accession>
<keyword evidence="1" id="KW-0812">Transmembrane</keyword>
<dbReference type="EMBL" id="CP019343">
    <property type="protein sequence ID" value="ARN73532.1"/>
    <property type="molecule type" value="Genomic_DNA"/>
</dbReference>
<feature type="transmembrane region" description="Helical" evidence="1">
    <location>
        <begin position="63"/>
        <end position="83"/>
    </location>
</feature>